<reference evidence="1 2" key="1">
    <citation type="journal article" date="2024" name="Proc. Natl. Acad. Sci. U.S.A.">
        <title>The evolutionary genomics of adaptation to stress in wild rhizobium bacteria.</title>
        <authorList>
            <person name="Kehlet-Delgado H."/>
            <person name="Montoya A.P."/>
            <person name="Jensen K.T."/>
            <person name="Wendlandt C.E."/>
            <person name="Dexheimer C."/>
            <person name="Roberts M."/>
            <person name="Torres Martinez L."/>
            <person name="Friesen M.L."/>
            <person name="Griffitts J.S."/>
            <person name="Porter S.S."/>
        </authorList>
    </citation>
    <scope>NUCLEOTIDE SEQUENCE [LARGE SCALE GENOMIC DNA]</scope>
    <source>
        <strain evidence="1 2">M0468</strain>
    </source>
</reference>
<keyword evidence="2" id="KW-1185">Reference proteome</keyword>
<evidence type="ECO:0000313" key="2">
    <source>
        <dbReference type="Proteomes" id="UP001480082"/>
    </source>
</evidence>
<accession>A0ACC6SUZ4</accession>
<protein>
    <submittedName>
        <fullName evidence="1">Acyl carrier protein</fullName>
    </submittedName>
</protein>
<gene>
    <name evidence="1" type="ORF">NKI81_02785</name>
</gene>
<sequence>MDSMISAAESDDIHINQIRSFLASNFYIADVKALSLTASLLDQGIVDSTGVLEVIGFIEETFGITVEDSELLPENLDSIQGIARFIVRKKK</sequence>
<comment type="caution">
    <text evidence="1">The sequence shown here is derived from an EMBL/GenBank/DDBJ whole genome shotgun (WGS) entry which is preliminary data.</text>
</comment>
<organism evidence="1 2">
    <name type="scientific">Mesorhizobium australicum</name>
    <dbReference type="NCBI Taxonomy" id="536018"/>
    <lineage>
        <taxon>Bacteria</taxon>
        <taxon>Pseudomonadati</taxon>
        <taxon>Pseudomonadota</taxon>
        <taxon>Alphaproteobacteria</taxon>
        <taxon>Hyphomicrobiales</taxon>
        <taxon>Phyllobacteriaceae</taxon>
        <taxon>Mesorhizobium</taxon>
    </lineage>
</organism>
<name>A0ACC6SUZ4_9HYPH</name>
<dbReference type="EMBL" id="JAMYRI010000001">
    <property type="protein sequence ID" value="MER9282890.1"/>
    <property type="molecule type" value="Genomic_DNA"/>
</dbReference>
<evidence type="ECO:0000313" key="1">
    <source>
        <dbReference type="EMBL" id="MER9282890.1"/>
    </source>
</evidence>
<proteinExistence type="predicted"/>
<dbReference type="Proteomes" id="UP001480082">
    <property type="component" value="Unassembled WGS sequence"/>
</dbReference>